<dbReference type="NCBIfam" id="TIGR02481">
    <property type="entry name" value="hemeryth_dom"/>
    <property type="match status" value="1"/>
</dbReference>
<dbReference type="InterPro" id="IPR035938">
    <property type="entry name" value="Hemerythrin-like_sf"/>
</dbReference>
<feature type="binding site" evidence="4">
    <location>
        <position position="80"/>
    </location>
    <ligand>
        <name>Fe cation</name>
        <dbReference type="ChEBI" id="CHEBI:24875"/>
        <label>2</label>
    </ligand>
</feature>
<feature type="binding site" evidence="4">
    <location>
        <position position="55"/>
    </location>
    <ligand>
        <name>Fe cation</name>
        <dbReference type="ChEBI" id="CHEBI:24875"/>
        <label>1</label>
    </ligand>
</feature>
<dbReference type="PANTHER" id="PTHR37164:SF1">
    <property type="entry name" value="BACTERIOHEMERYTHRIN"/>
    <property type="match status" value="1"/>
</dbReference>
<dbReference type="SMR" id="A0A411F675"/>
<protein>
    <submittedName>
        <fullName evidence="6">Myohemerythrin</fullName>
    </submittedName>
</protein>
<dbReference type="SUPFAM" id="SSF47188">
    <property type="entry name" value="Hemerythrin-like"/>
    <property type="match status" value="1"/>
</dbReference>
<feature type="binding site" evidence="4">
    <location>
        <position position="59"/>
    </location>
    <ligand>
        <name>Fe cation</name>
        <dbReference type="ChEBI" id="CHEBI:24875"/>
        <label>1</label>
    </ligand>
</feature>
<feature type="binding site" evidence="4">
    <location>
        <position position="114"/>
    </location>
    <ligand>
        <name>Fe cation</name>
        <dbReference type="ChEBI" id="CHEBI:24875"/>
        <label>2</label>
    </ligand>
</feature>
<dbReference type="Gene3D" id="1.20.120.50">
    <property type="entry name" value="Hemerythrin-like"/>
    <property type="match status" value="1"/>
</dbReference>
<reference evidence="6" key="1">
    <citation type="journal article" date="2019" name="Elife">
        <title>Combined transcriptome and proteome profiling reveals specific molecular brain signatures for sex, maturation and circalunar clock phase.</title>
        <authorList>
            <person name="Schenk S."/>
            <person name="Bannister S.C."/>
            <person name="Sedlazeck F.J."/>
            <person name="Anrather D."/>
            <person name="Minh B.Q."/>
            <person name="Bileck A."/>
            <person name="Hartl M."/>
            <person name="von Haeseler A."/>
            <person name="Gerner C."/>
            <person name="Raible F."/>
            <person name="Tessmar-Raible K."/>
        </authorList>
    </citation>
    <scope>NUCLEOTIDE SEQUENCE</scope>
</reference>
<keyword evidence="2 4" id="KW-0479">Metal-binding</keyword>
<evidence type="ECO:0000256" key="3">
    <source>
        <dbReference type="ARBA" id="ARBA00023004"/>
    </source>
</evidence>
<dbReference type="Pfam" id="PF01814">
    <property type="entry name" value="Hemerythrin"/>
    <property type="match status" value="1"/>
</dbReference>
<name>A0A411F675_PLADU</name>
<dbReference type="InterPro" id="IPR050669">
    <property type="entry name" value="Hemerythrin"/>
</dbReference>
<dbReference type="PRINTS" id="PR00186">
    <property type="entry name" value="HEMERYTHRIN"/>
</dbReference>
<evidence type="ECO:0000256" key="1">
    <source>
        <dbReference type="ARBA" id="ARBA00010587"/>
    </source>
</evidence>
<feature type="binding site" evidence="4">
    <location>
        <position position="59"/>
    </location>
    <ligand>
        <name>Fe cation</name>
        <dbReference type="ChEBI" id="CHEBI:24875"/>
        <label>2</label>
    </ligand>
</feature>
<feature type="binding site" evidence="4">
    <location>
        <position position="109"/>
    </location>
    <ligand>
        <name>Fe cation</name>
        <dbReference type="ChEBI" id="CHEBI:24875"/>
        <label>2</label>
    </ligand>
</feature>
<feature type="binding site" evidence="4">
    <location>
        <position position="26"/>
    </location>
    <ligand>
        <name>Fe cation</name>
        <dbReference type="ChEBI" id="CHEBI:24875"/>
        <label>1</label>
    </ligand>
</feature>
<dbReference type="PANTHER" id="PTHR37164">
    <property type="entry name" value="BACTERIOHEMERYTHRIN"/>
    <property type="match status" value="1"/>
</dbReference>
<keyword evidence="3 4" id="KW-0408">Iron</keyword>
<dbReference type="GO" id="GO:0005506">
    <property type="term" value="F:iron ion binding"/>
    <property type="evidence" value="ECO:0007669"/>
    <property type="project" value="InterPro"/>
</dbReference>
<dbReference type="NCBIfam" id="TIGR00058">
    <property type="entry name" value="Hemerythrin"/>
    <property type="match status" value="1"/>
</dbReference>
<sequence>MGYDIPEPFCWDESFAVFYGQLDEEHKNIFKGIFALAAGDNADNLKALIKVTDDHFKFEETQIQASTSYSSEYVGHKKKHDDFLDVLNGLSAPVGAEKLNYAKDWLVTHIKGTDFGYKGKLDKTKV</sequence>
<feature type="binding site" evidence="4">
    <location>
        <position position="76"/>
    </location>
    <ligand>
        <name>Fe cation</name>
        <dbReference type="ChEBI" id="CHEBI:24875"/>
        <label>2</label>
    </ligand>
</feature>
<evidence type="ECO:0000313" key="6">
    <source>
        <dbReference type="EMBL" id="QBA88391.1"/>
    </source>
</evidence>
<organism evidence="6">
    <name type="scientific">Platynereis dumerilii</name>
    <name type="common">Dumeril's clam worm</name>
    <dbReference type="NCBI Taxonomy" id="6359"/>
    <lineage>
        <taxon>Eukaryota</taxon>
        <taxon>Metazoa</taxon>
        <taxon>Spiralia</taxon>
        <taxon>Lophotrochozoa</taxon>
        <taxon>Annelida</taxon>
        <taxon>Polychaeta</taxon>
        <taxon>Errantia</taxon>
        <taxon>Phyllodocida</taxon>
        <taxon>Nereididae</taxon>
        <taxon>Platynereis</taxon>
    </lineage>
</organism>
<dbReference type="InterPro" id="IPR012827">
    <property type="entry name" value="Hemerythrin_metal-bd"/>
</dbReference>
<feature type="binding site" evidence="4">
    <location>
        <position position="114"/>
    </location>
    <ligand>
        <name>Fe cation</name>
        <dbReference type="ChEBI" id="CHEBI:24875"/>
        <label>1</label>
    </ligand>
</feature>
<dbReference type="PIRSF" id="PIRSF002033">
    <property type="entry name" value="Hemerythrin"/>
    <property type="match status" value="1"/>
</dbReference>
<dbReference type="InterPro" id="IPR002063">
    <property type="entry name" value="Haemerythrin"/>
</dbReference>
<evidence type="ECO:0000259" key="5">
    <source>
        <dbReference type="Pfam" id="PF01814"/>
    </source>
</evidence>
<proteinExistence type="evidence at transcript level"/>
<accession>A0A411F675</accession>
<comment type="similarity">
    <text evidence="1">Belongs to the hemerythrin family.</text>
</comment>
<evidence type="ECO:0000256" key="2">
    <source>
        <dbReference type="ARBA" id="ARBA00022723"/>
    </source>
</evidence>
<dbReference type="CDD" id="cd12107">
    <property type="entry name" value="Hemerythrin"/>
    <property type="match status" value="1"/>
</dbReference>
<dbReference type="EMBL" id="MH587650">
    <property type="protein sequence ID" value="QBA88391.1"/>
    <property type="molecule type" value="mRNA"/>
</dbReference>
<feature type="domain" description="Hemerythrin-like" evidence="5">
    <location>
        <begin position="20"/>
        <end position="120"/>
    </location>
</feature>
<evidence type="ECO:0000256" key="4">
    <source>
        <dbReference type="PIRSR" id="PIRSR002033-1"/>
    </source>
</evidence>
<dbReference type="InterPro" id="IPR012312">
    <property type="entry name" value="Hemerythrin-like"/>
</dbReference>
<dbReference type="AlphaFoldDB" id="A0A411F675"/>